<evidence type="ECO:0000256" key="8">
    <source>
        <dbReference type="SAM" id="Phobius"/>
    </source>
</evidence>
<evidence type="ECO:0000256" key="6">
    <source>
        <dbReference type="ARBA" id="ARBA00023180"/>
    </source>
</evidence>
<feature type="compositionally biased region" description="Polar residues" evidence="7">
    <location>
        <begin position="1"/>
        <end position="11"/>
    </location>
</feature>
<organism evidence="10 11">
    <name type="scientific">Jaapia argillacea MUCL 33604</name>
    <dbReference type="NCBI Taxonomy" id="933084"/>
    <lineage>
        <taxon>Eukaryota</taxon>
        <taxon>Fungi</taxon>
        <taxon>Dikarya</taxon>
        <taxon>Basidiomycota</taxon>
        <taxon>Agaricomycotina</taxon>
        <taxon>Agaricomycetes</taxon>
        <taxon>Agaricomycetidae</taxon>
        <taxon>Jaapiales</taxon>
        <taxon>Jaapiaceae</taxon>
        <taxon>Jaapia</taxon>
    </lineage>
</organism>
<dbReference type="EMBL" id="KL197756">
    <property type="protein sequence ID" value="KDQ50724.1"/>
    <property type="molecule type" value="Genomic_DNA"/>
</dbReference>
<keyword evidence="2" id="KW-0813">Transport</keyword>
<keyword evidence="4 8" id="KW-1133">Transmembrane helix</keyword>
<sequence length="519" mass="56110">MTAPRKSSSDGTLKDHDRQASPSVAAVRDQETSKETQAASTQTIEKPYSIYTRREKWIIVTLASVAGIFSPLTASIYLPAIPVIATAFHKSVELINLTVTIYMVMQGVSPMLWGTVSDRYGRRPIFLACLLILSLSCVGLALVPTNAYWLLMLLRAVQAAGSASTIAVGAGVIGDVATPAERGGFIGMYNIGPMVGPTLGPILGGLLADSLGWRSIFWFMCIASGACLVFIFILFPETLRVLVGDGSIPPPKLYRPVVVLTRRNQTPSLDDRPPPKRLQNPLRLLTYPEILIPLLFVGVVVAVAYGFMATLPTLFKQSYPHLTETELGLCYLPIGSGMLLGGVVSGKLLDKDYQRVKRRLIEKAEADPEKKISVGDIEKSGNFPIEFARLRLLPPCMLVLIACCLGYGWCLQKRVSLAAPLIINALVGFMVNALMAPTTTLLVDLAPGQSSTVTACNNIVRCACSAALVSIVDLLVNAIGTGWTFVVFGGMIALITPVLYLEMKMGPVWRARRKAREGK</sequence>
<dbReference type="STRING" id="933084.A0A067P7F6"/>
<reference evidence="11" key="1">
    <citation type="journal article" date="2014" name="Proc. Natl. Acad. Sci. U.S.A.">
        <title>Extensive sampling of basidiomycete genomes demonstrates inadequacy of the white-rot/brown-rot paradigm for wood decay fungi.</title>
        <authorList>
            <person name="Riley R."/>
            <person name="Salamov A.A."/>
            <person name="Brown D.W."/>
            <person name="Nagy L.G."/>
            <person name="Floudas D."/>
            <person name="Held B.W."/>
            <person name="Levasseur A."/>
            <person name="Lombard V."/>
            <person name="Morin E."/>
            <person name="Otillar R."/>
            <person name="Lindquist E.A."/>
            <person name="Sun H."/>
            <person name="LaButti K.M."/>
            <person name="Schmutz J."/>
            <person name="Jabbour D."/>
            <person name="Luo H."/>
            <person name="Baker S.E."/>
            <person name="Pisabarro A.G."/>
            <person name="Walton J.D."/>
            <person name="Blanchette R.A."/>
            <person name="Henrissat B."/>
            <person name="Martin F."/>
            <person name="Cullen D."/>
            <person name="Hibbett D.S."/>
            <person name="Grigoriev I.V."/>
        </authorList>
    </citation>
    <scope>NUCLEOTIDE SEQUENCE [LARGE SCALE GENOMIC DNA]</scope>
    <source>
        <strain evidence="11">MUCL 33604</strain>
    </source>
</reference>
<feature type="transmembrane region" description="Helical" evidence="8">
    <location>
        <begin position="125"/>
        <end position="143"/>
    </location>
</feature>
<dbReference type="InterPro" id="IPR011701">
    <property type="entry name" value="MFS"/>
</dbReference>
<name>A0A067P7F6_9AGAM</name>
<dbReference type="SUPFAM" id="SSF103473">
    <property type="entry name" value="MFS general substrate transporter"/>
    <property type="match status" value="1"/>
</dbReference>
<dbReference type="GO" id="GO:0005886">
    <property type="term" value="C:plasma membrane"/>
    <property type="evidence" value="ECO:0007669"/>
    <property type="project" value="TreeGrafter"/>
</dbReference>
<dbReference type="PROSITE" id="PS50850">
    <property type="entry name" value="MFS"/>
    <property type="match status" value="1"/>
</dbReference>
<keyword evidence="11" id="KW-1185">Reference proteome</keyword>
<gene>
    <name evidence="10" type="ORF">JAAARDRAFT_74054</name>
</gene>
<dbReference type="FunFam" id="1.20.1720.10:FF:000009">
    <property type="entry name" value="MFS multidrug transporter"/>
    <property type="match status" value="1"/>
</dbReference>
<feature type="transmembrane region" description="Helical" evidence="8">
    <location>
        <begin position="421"/>
        <end position="446"/>
    </location>
</feature>
<dbReference type="OrthoDB" id="440553at2759"/>
<keyword evidence="5 8" id="KW-0472">Membrane</keyword>
<dbReference type="CDD" id="cd17323">
    <property type="entry name" value="MFS_Tpo1_MDR_like"/>
    <property type="match status" value="1"/>
</dbReference>
<feature type="transmembrane region" description="Helical" evidence="8">
    <location>
        <begin position="331"/>
        <end position="349"/>
    </location>
</feature>
<dbReference type="PANTHER" id="PTHR23502:SF51">
    <property type="entry name" value="QUINIDINE RESISTANCE PROTEIN 1-RELATED"/>
    <property type="match status" value="1"/>
</dbReference>
<comment type="subcellular location">
    <subcellularLocation>
        <location evidence="1">Membrane</location>
        <topology evidence="1">Multi-pass membrane protein</topology>
    </subcellularLocation>
</comment>
<accession>A0A067P7F6</accession>
<evidence type="ECO:0000256" key="3">
    <source>
        <dbReference type="ARBA" id="ARBA00022692"/>
    </source>
</evidence>
<evidence type="ECO:0000256" key="2">
    <source>
        <dbReference type="ARBA" id="ARBA00022448"/>
    </source>
</evidence>
<evidence type="ECO:0000313" key="11">
    <source>
        <dbReference type="Proteomes" id="UP000027265"/>
    </source>
</evidence>
<dbReference type="InParanoid" id="A0A067P7F6"/>
<dbReference type="Gene3D" id="1.20.1250.20">
    <property type="entry name" value="MFS general substrate transporter like domains"/>
    <property type="match status" value="1"/>
</dbReference>
<evidence type="ECO:0000256" key="1">
    <source>
        <dbReference type="ARBA" id="ARBA00004141"/>
    </source>
</evidence>
<keyword evidence="6" id="KW-0325">Glycoprotein</keyword>
<evidence type="ECO:0000256" key="5">
    <source>
        <dbReference type="ARBA" id="ARBA00023136"/>
    </source>
</evidence>
<dbReference type="Pfam" id="PF07690">
    <property type="entry name" value="MFS_1"/>
    <property type="match status" value="1"/>
</dbReference>
<dbReference type="InterPro" id="IPR020846">
    <property type="entry name" value="MFS_dom"/>
</dbReference>
<feature type="transmembrane region" description="Helical" evidence="8">
    <location>
        <begin position="57"/>
        <end position="88"/>
    </location>
</feature>
<evidence type="ECO:0000313" key="10">
    <source>
        <dbReference type="EMBL" id="KDQ50724.1"/>
    </source>
</evidence>
<proteinExistence type="predicted"/>
<feature type="domain" description="Major facilitator superfamily (MFS) profile" evidence="9">
    <location>
        <begin position="59"/>
        <end position="507"/>
    </location>
</feature>
<evidence type="ECO:0000256" key="4">
    <source>
        <dbReference type="ARBA" id="ARBA00022989"/>
    </source>
</evidence>
<feature type="transmembrane region" description="Helical" evidence="8">
    <location>
        <begin position="216"/>
        <end position="235"/>
    </location>
</feature>
<evidence type="ECO:0000259" key="9">
    <source>
        <dbReference type="PROSITE" id="PS50850"/>
    </source>
</evidence>
<feature type="transmembrane region" description="Helical" evidence="8">
    <location>
        <begin position="94"/>
        <end position="113"/>
    </location>
</feature>
<dbReference type="GO" id="GO:0015137">
    <property type="term" value="F:citrate transmembrane transporter activity"/>
    <property type="evidence" value="ECO:0007669"/>
    <property type="project" value="UniProtKB-ARBA"/>
</dbReference>
<feature type="transmembrane region" description="Helical" evidence="8">
    <location>
        <begin position="185"/>
        <end position="204"/>
    </location>
</feature>
<protein>
    <recommendedName>
        <fullName evidence="9">Major facilitator superfamily (MFS) profile domain-containing protein</fullName>
    </recommendedName>
</protein>
<feature type="transmembrane region" description="Helical" evidence="8">
    <location>
        <begin position="149"/>
        <end position="173"/>
    </location>
</feature>
<feature type="region of interest" description="Disordered" evidence="7">
    <location>
        <begin position="1"/>
        <end position="40"/>
    </location>
</feature>
<dbReference type="AlphaFoldDB" id="A0A067P7F6"/>
<dbReference type="PANTHER" id="PTHR23502">
    <property type="entry name" value="MAJOR FACILITATOR SUPERFAMILY"/>
    <property type="match status" value="1"/>
</dbReference>
<keyword evidence="3 8" id="KW-0812">Transmembrane</keyword>
<dbReference type="FunFam" id="1.20.1250.20:FF:000172">
    <property type="entry name" value="MFS multidrug resistance transporter"/>
    <property type="match status" value="1"/>
</dbReference>
<evidence type="ECO:0000256" key="7">
    <source>
        <dbReference type="SAM" id="MobiDB-lite"/>
    </source>
</evidence>
<dbReference type="Proteomes" id="UP000027265">
    <property type="component" value="Unassembled WGS sequence"/>
</dbReference>
<feature type="transmembrane region" description="Helical" evidence="8">
    <location>
        <begin position="482"/>
        <end position="503"/>
    </location>
</feature>
<feature type="transmembrane region" description="Helical" evidence="8">
    <location>
        <begin position="290"/>
        <end position="311"/>
    </location>
</feature>
<dbReference type="InterPro" id="IPR036259">
    <property type="entry name" value="MFS_trans_sf"/>
</dbReference>
<dbReference type="GO" id="GO:0140115">
    <property type="term" value="P:export across plasma membrane"/>
    <property type="evidence" value="ECO:0007669"/>
    <property type="project" value="UniProtKB-ARBA"/>
</dbReference>
<dbReference type="HOGENOM" id="CLU_008455_8_4_1"/>